<accession>F2D8R2</accession>
<dbReference type="GeneID" id="123443588"/>
<dbReference type="RefSeq" id="XP_044975959.1">
    <property type="nucleotide sequence ID" value="XM_045120024.1"/>
</dbReference>
<protein>
    <submittedName>
        <fullName evidence="2">Predicted protein</fullName>
    </submittedName>
</protein>
<organism evidence="2">
    <name type="scientific">Hordeum vulgare subsp. vulgare</name>
    <name type="common">Domesticated barley</name>
    <dbReference type="NCBI Taxonomy" id="112509"/>
    <lineage>
        <taxon>Eukaryota</taxon>
        <taxon>Viridiplantae</taxon>
        <taxon>Streptophyta</taxon>
        <taxon>Embryophyta</taxon>
        <taxon>Tracheophyta</taxon>
        <taxon>Spermatophyta</taxon>
        <taxon>Magnoliopsida</taxon>
        <taxon>Liliopsida</taxon>
        <taxon>Poales</taxon>
        <taxon>Poaceae</taxon>
        <taxon>BOP clade</taxon>
        <taxon>Pooideae</taxon>
        <taxon>Triticodae</taxon>
        <taxon>Triticeae</taxon>
        <taxon>Hordeinae</taxon>
        <taxon>Hordeum</taxon>
    </lineage>
</organism>
<evidence type="ECO:0000313" key="2">
    <source>
        <dbReference type="EMBL" id="BAJ91483.1"/>
    </source>
</evidence>
<proteinExistence type="evidence at transcript level"/>
<feature type="region of interest" description="Disordered" evidence="1">
    <location>
        <begin position="70"/>
        <end position="102"/>
    </location>
</feature>
<name>F2D8R2_HORVV</name>
<reference evidence="2" key="1">
    <citation type="journal article" date="2011" name="Plant Physiol.">
        <title>Comprehensive sequence analysis of 24,783 barley full-length cDNAs derived from 12 clone libraries.</title>
        <authorList>
            <person name="Matsumoto T."/>
            <person name="Tanaka T."/>
            <person name="Sakai H."/>
            <person name="Amano N."/>
            <person name="Kanamori H."/>
            <person name="Kurita K."/>
            <person name="Kikuta A."/>
            <person name="Kamiya K."/>
            <person name="Yamamoto M."/>
            <person name="Ikawa H."/>
            <person name="Fujii N."/>
            <person name="Hori K."/>
            <person name="Itoh T."/>
            <person name="Sato K."/>
        </authorList>
    </citation>
    <scope>NUCLEOTIDE SEQUENCE</scope>
    <source>
        <tissue evidence="2">Shoot</tissue>
    </source>
</reference>
<dbReference type="EMBL" id="AK360274">
    <property type="protein sequence ID" value="BAJ91483.1"/>
    <property type="molecule type" value="mRNA"/>
</dbReference>
<evidence type="ECO:0000256" key="1">
    <source>
        <dbReference type="SAM" id="MobiDB-lite"/>
    </source>
</evidence>
<dbReference type="KEGG" id="hvg:123443588"/>
<feature type="compositionally biased region" description="Polar residues" evidence="1">
    <location>
        <begin position="70"/>
        <end position="82"/>
    </location>
</feature>
<dbReference type="RefSeq" id="XP_044975958.1">
    <property type="nucleotide sequence ID" value="XM_045120023.1"/>
</dbReference>
<dbReference type="AlphaFoldDB" id="F2D8R2"/>
<feature type="compositionally biased region" description="Low complexity" evidence="1">
    <location>
        <begin position="83"/>
        <end position="98"/>
    </location>
</feature>
<sequence>MDASSSFWSQIQHEDLSPRSPITFPPCSTLQIHALPMLELGTEDLPLELDRISGEPPSCLALILMRPTATSSPSSRVQTHKGSTSPTPRSPATSATTRNCRSRPRSCRGLAALVSWPSKPPTAEASFLLADRVHLTSDQPLPEQPSSTGPLATPLERLAGWTPLPYRASCFLPSLPAHTSASSARRV</sequence>
<dbReference type="RefSeq" id="XP_044975957.1">
    <property type="nucleotide sequence ID" value="XM_045120022.1"/>
</dbReference>